<organism evidence="1 2">
    <name type="scientific">Daphnia galeata</name>
    <dbReference type="NCBI Taxonomy" id="27404"/>
    <lineage>
        <taxon>Eukaryota</taxon>
        <taxon>Metazoa</taxon>
        <taxon>Ecdysozoa</taxon>
        <taxon>Arthropoda</taxon>
        <taxon>Crustacea</taxon>
        <taxon>Branchiopoda</taxon>
        <taxon>Diplostraca</taxon>
        <taxon>Cladocera</taxon>
        <taxon>Anomopoda</taxon>
        <taxon>Daphniidae</taxon>
        <taxon>Daphnia</taxon>
    </lineage>
</organism>
<dbReference type="AlphaFoldDB" id="A0A8J2WBB1"/>
<gene>
    <name evidence="1" type="ORF">DGAL_LOCUS2096</name>
</gene>
<keyword evidence="2" id="KW-1185">Reference proteome</keyword>
<accession>A0A8J2WBB1</accession>
<dbReference type="Proteomes" id="UP000789390">
    <property type="component" value="Unassembled WGS sequence"/>
</dbReference>
<protein>
    <submittedName>
        <fullName evidence="1">Uncharacterized protein</fullName>
    </submittedName>
</protein>
<comment type="caution">
    <text evidence="1">The sequence shown here is derived from an EMBL/GenBank/DDBJ whole genome shotgun (WGS) entry which is preliminary data.</text>
</comment>
<evidence type="ECO:0000313" key="1">
    <source>
        <dbReference type="EMBL" id="CAH0099935.1"/>
    </source>
</evidence>
<dbReference type="EMBL" id="CAKKLH010000027">
    <property type="protein sequence ID" value="CAH0099935.1"/>
    <property type="molecule type" value="Genomic_DNA"/>
</dbReference>
<name>A0A8J2WBB1_9CRUS</name>
<proteinExistence type="predicted"/>
<evidence type="ECO:0000313" key="2">
    <source>
        <dbReference type="Proteomes" id="UP000789390"/>
    </source>
</evidence>
<sequence length="73" mass="8765">MLGVIRKYSEEFVRDPIGKEGIAFEYTQTERIWPFTRSRLPDYISSNMNDQKYQLFYKSTEFNMKLVRDKSNG</sequence>
<reference evidence="1" key="1">
    <citation type="submission" date="2021-11" db="EMBL/GenBank/DDBJ databases">
        <authorList>
            <person name="Schell T."/>
        </authorList>
    </citation>
    <scope>NUCLEOTIDE SEQUENCE</scope>
    <source>
        <strain evidence="1">M5</strain>
    </source>
</reference>